<reference evidence="1 2" key="1">
    <citation type="submission" date="2019-06" db="EMBL/GenBank/DDBJ databases">
        <title>Complete genome sequence of Antarcticibacterium flavum KCTC 52984T from an Antarctic marine sediment.</title>
        <authorList>
            <person name="Lee Y.M."/>
            <person name="Shin S.C."/>
        </authorList>
    </citation>
    <scope>NUCLEOTIDE SEQUENCE [LARGE SCALE GENOMIC DNA]</scope>
    <source>
        <strain evidence="1 2">KCTC 52984</strain>
    </source>
</reference>
<keyword evidence="2" id="KW-1185">Reference proteome</keyword>
<dbReference type="OrthoDB" id="9805698at2"/>
<dbReference type="Pfam" id="PF13671">
    <property type="entry name" value="AAA_33"/>
    <property type="match status" value="1"/>
</dbReference>
<sequence length="165" mass="19415">MVILVIGLPGSGKSFFAERLAQKIGADYYNSDRLRKEIFFERTYSDSEKEKVYNALLKKMKEATNKGKDVVVDATFYKDKFRKLFTTNGGERIAFIKVWANEKLTKDRIQKKRKFSEADFDVYKLLKRQWEPVKQPHLILESTNENIDAMLQKAEDYLKDDKRTN</sequence>
<dbReference type="SUPFAM" id="SSF52540">
    <property type="entry name" value="P-loop containing nucleoside triphosphate hydrolases"/>
    <property type="match status" value="1"/>
</dbReference>
<dbReference type="KEGG" id="afla:FHG64_11745"/>
<name>A0A5B7X3Q8_9FLAO</name>
<dbReference type="PANTHER" id="PTHR43883:SF1">
    <property type="entry name" value="GLUCONOKINASE"/>
    <property type="match status" value="1"/>
</dbReference>
<dbReference type="InterPro" id="IPR027417">
    <property type="entry name" value="P-loop_NTPase"/>
</dbReference>
<dbReference type="Gene3D" id="3.40.50.300">
    <property type="entry name" value="P-loop containing nucleotide triphosphate hydrolases"/>
    <property type="match status" value="1"/>
</dbReference>
<dbReference type="PANTHER" id="PTHR43883">
    <property type="entry name" value="SLR0207 PROTEIN"/>
    <property type="match status" value="1"/>
</dbReference>
<proteinExistence type="predicted"/>
<dbReference type="RefSeq" id="WP_139066581.1">
    <property type="nucleotide sequence ID" value="NZ_CP040812.1"/>
</dbReference>
<evidence type="ECO:0000313" key="2">
    <source>
        <dbReference type="Proteomes" id="UP000309016"/>
    </source>
</evidence>
<keyword evidence="1" id="KW-0067">ATP-binding</keyword>
<keyword evidence="1" id="KW-0547">Nucleotide-binding</keyword>
<dbReference type="EMBL" id="CP040812">
    <property type="protein sequence ID" value="QCY70017.1"/>
    <property type="molecule type" value="Genomic_DNA"/>
</dbReference>
<organism evidence="1 2">
    <name type="scientific">Antarcticibacterium flavum</name>
    <dbReference type="NCBI Taxonomy" id="2058175"/>
    <lineage>
        <taxon>Bacteria</taxon>
        <taxon>Pseudomonadati</taxon>
        <taxon>Bacteroidota</taxon>
        <taxon>Flavobacteriia</taxon>
        <taxon>Flavobacteriales</taxon>
        <taxon>Flavobacteriaceae</taxon>
        <taxon>Antarcticibacterium</taxon>
    </lineage>
</organism>
<gene>
    <name evidence="1" type="ORF">FHG64_11745</name>
</gene>
<dbReference type="InterPro" id="IPR052732">
    <property type="entry name" value="Cell-binding_unc_protein"/>
</dbReference>
<dbReference type="AlphaFoldDB" id="A0A5B7X3Q8"/>
<evidence type="ECO:0000313" key="1">
    <source>
        <dbReference type="EMBL" id="QCY70017.1"/>
    </source>
</evidence>
<dbReference type="GO" id="GO:0005524">
    <property type="term" value="F:ATP binding"/>
    <property type="evidence" value="ECO:0007669"/>
    <property type="project" value="UniProtKB-KW"/>
</dbReference>
<dbReference type="Proteomes" id="UP000309016">
    <property type="component" value="Chromosome"/>
</dbReference>
<protein>
    <submittedName>
        <fullName evidence="1">ATP-binding protein</fullName>
    </submittedName>
</protein>
<accession>A0A5B7X3Q8</accession>